<evidence type="ECO:0000256" key="2">
    <source>
        <dbReference type="SAM" id="SignalP"/>
    </source>
</evidence>
<keyword evidence="2" id="KW-0732">Signal</keyword>
<proteinExistence type="predicted"/>
<dbReference type="EMBL" id="BMAT01011972">
    <property type="protein sequence ID" value="GFR82942.1"/>
    <property type="molecule type" value="Genomic_DNA"/>
</dbReference>
<feature type="chain" id="PRO_5043506540" evidence="2">
    <location>
        <begin position="20"/>
        <end position="537"/>
    </location>
</feature>
<dbReference type="SMART" id="SM00186">
    <property type="entry name" value="FBG"/>
    <property type="match status" value="1"/>
</dbReference>
<reference evidence="4 5" key="1">
    <citation type="journal article" date="2021" name="Elife">
        <title>Chloroplast acquisition without the gene transfer in kleptoplastic sea slugs, Plakobranchus ocellatus.</title>
        <authorList>
            <person name="Maeda T."/>
            <person name="Takahashi S."/>
            <person name="Yoshida T."/>
            <person name="Shimamura S."/>
            <person name="Takaki Y."/>
            <person name="Nagai Y."/>
            <person name="Toyoda A."/>
            <person name="Suzuki Y."/>
            <person name="Arimoto A."/>
            <person name="Ishii H."/>
            <person name="Satoh N."/>
            <person name="Nishiyama T."/>
            <person name="Hasebe M."/>
            <person name="Maruyama T."/>
            <person name="Minagawa J."/>
            <person name="Obokata J."/>
            <person name="Shigenobu S."/>
        </authorList>
    </citation>
    <scope>NUCLEOTIDE SEQUENCE [LARGE SCALE GENOMIC DNA]</scope>
</reference>
<name>A0AAV4GBB0_9GAST</name>
<dbReference type="CDD" id="cd00087">
    <property type="entry name" value="FReD"/>
    <property type="match status" value="1"/>
</dbReference>
<dbReference type="SUPFAM" id="SSF56496">
    <property type="entry name" value="Fibrinogen C-terminal domain-like"/>
    <property type="match status" value="1"/>
</dbReference>
<comment type="caution">
    <text evidence="4">The sequence shown here is derived from an EMBL/GenBank/DDBJ whole genome shotgun (WGS) entry which is preliminary data.</text>
</comment>
<dbReference type="InterPro" id="IPR002181">
    <property type="entry name" value="Fibrinogen_a/b/g_C_dom"/>
</dbReference>
<dbReference type="Gene3D" id="3.90.215.10">
    <property type="entry name" value="Gamma Fibrinogen, chain A, domain 1"/>
    <property type="match status" value="1"/>
</dbReference>
<sequence length="537" mass="61198">MEQTVSIVIFFCLISYCEGFDKTVNPGPPSSSGVLNKKFDAGLMSQPKQATQSQLLISIQHALDGLERRMGDRMRSMEDKIMFFEGKIDVKGKSTNRKIEELQNGLNAYESKIKNRIGESENHLTAKHDLLENRIEDVIGQLQNHLISNNNVFEHRLNNKLDSIESRIEDKIESNDNTCNKLKQLDAKLSAQFSQLRTETKRDISDSLSNTSSLQQDEQRQDLEDICLRFEMTLNKTTDMLTSMEGDLDLLKSYGQENLISVKNESDTIREMLMSKEVVSSCGLKDNNDTDIDSSNESDTIREMLMSKEVVSSCGLKDNNDTDKDSNRTSCYRGMNNSTTKTYPPYVVSTVDSLEQDILCDTKTDGGGWIVIQRRINGDVDFYRNWTDYKNGFGNLQGDFWLGNDAIHNLTSKHLYELRVDVKVNDQDLYASYTRFRIEDESDNYRLTLGSYSGTVGEKSDSGMSYHNGQAFTTLDRDNDKSSSNCAVKWRGAWWYKHCHLVNLNGLWDVKNGKGVNWQTGNNDYYPTSTELKIRRA</sequence>
<dbReference type="AlphaFoldDB" id="A0AAV4GBB0"/>
<keyword evidence="5" id="KW-1185">Reference proteome</keyword>
<keyword evidence="1" id="KW-0175">Coiled coil</keyword>
<organism evidence="4 5">
    <name type="scientific">Elysia marginata</name>
    <dbReference type="NCBI Taxonomy" id="1093978"/>
    <lineage>
        <taxon>Eukaryota</taxon>
        <taxon>Metazoa</taxon>
        <taxon>Spiralia</taxon>
        <taxon>Lophotrochozoa</taxon>
        <taxon>Mollusca</taxon>
        <taxon>Gastropoda</taxon>
        <taxon>Heterobranchia</taxon>
        <taxon>Euthyneura</taxon>
        <taxon>Panpulmonata</taxon>
        <taxon>Sacoglossa</taxon>
        <taxon>Placobranchoidea</taxon>
        <taxon>Plakobranchidae</taxon>
        <taxon>Elysia</taxon>
    </lineage>
</organism>
<dbReference type="InterPro" id="IPR050373">
    <property type="entry name" value="Fibrinogen_C-term_domain"/>
</dbReference>
<gene>
    <name evidence="4" type="ORF">ElyMa_005964000</name>
</gene>
<dbReference type="InterPro" id="IPR014716">
    <property type="entry name" value="Fibrinogen_a/b/g_C_1"/>
</dbReference>
<dbReference type="PROSITE" id="PS51406">
    <property type="entry name" value="FIBRINOGEN_C_2"/>
    <property type="match status" value="1"/>
</dbReference>
<dbReference type="InterPro" id="IPR036056">
    <property type="entry name" value="Fibrinogen-like_C"/>
</dbReference>
<protein>
    <submittedName>
        <fullName evidence="4">Fibrinogen-related protein 3.2</fullName>
    </submittedName>
</protein>
<feature type="coiled-coil region" evidence="1">
    <location>
        <begin position="92"/>
        <end position="119"/>
    </location>
</feature>
<feature type="signal peptide" evidence="2">
    <location>
        <begin position="1"/>
        <end position="19"/>
    </location>
</feature>
<dbReference type="PANTHER" id="PTHR19143">
    <property type="entry name" value="FIBRINOGEN/TENASCIN/ANGIOPOEITIN"/>
    <property type="match status" value="1"/>
</dbReference>
<dbReference type="Proteomes" id="UP000762676">
    <property type="component" value="Unassembled WGS sequence"/>
</dbReference>
<feature type="domain" description="Fibrinogen C-terminal" evidence="3">
    <location>
        <begin position="322"/>
        <end position="537"/>
    </location>
</feature>
<accession>A0AAV4GBB0</accession>
<dbReference type="GO" id="GO:0005615">
    <property type="term" value="C:extracellular space"/>
    <property type="evidence" value="ECO:0007669"/>
    <property type="project" value="TreeGrafter"/>
</dbReference>
<evidence type="ECO:0000313" key="5">
    <source>
        <dbReference type="Proteomes" id="UP000762676"/>
    </source>
</evidence>
<evidence type="ECO:0000313" key="4">
    <source>
        <dbReference type="EMBL" id="GFR82942.1"/>
    </source>
</evidence>
<dbReference type="PANTHER" id="PTHR19143:SF458">
    <property type="entry name" value="FIBRINOGEN C-TERMINAL DOMAIN-CONTAINING PROTEIN-RELATED"/>
    <property type="match status" value="1"/>
</dbReference>
<evidence type="ECO:0000256" key="1">
    <source>
        <dbReference type="SAM" id="Coils"/>
    </source>
</evidence>
<dbReference type="Pfam" id="PF00147">
    <property type="entry name" value="Fibrinogen_C"/>
    <property type="match status" value="1"/>
</dbReference>
<evidence type="ECO:0000259" key="3">
    <source>
        <dbReference type="PROSITE" id="PS51406"/>
    </source>
</evidence>